<dbReference type="GO" id="GO:0008233">
    <property type="term" value="F:peptidase activity"/>
    <property type="evidence" value="ECO:0007669"/>
    <property type="project" value="InterPro"/>
</dbReference>
<reference evidence="5" key="1">
    <citation type="submission" date="2020-11" db="EMBL/GenBank/DDBJ databases">
        <title>Genome of Flavobacterium soyangense.</title>
        <authorList>
            <person name="Liu Q."/>
            <person name="Xin Y.-H."/>
        </authorList>
    </citation>
    <scope>NUCLEOTIDE SEQUENCE</scope>
    <source>
        <strain evidence="5">CGMCC 1.13493</strain>
    </source>
</reference>
<sequence length="316" mass="35988">MKKIILLSILFIATNLFSQTYPDSQKDGKYYTINGAKIWVVTFGKGDPLFLIPGGPGGSHFGLRSFDALSSTNTLVYFDGFGRGKSDVAKDVKEYSLQRDIDDLEALRKAMGYAAINVLGHSYGGLVAQGYAIQHPQNTKHLIIANSFHSYLMWQENDDNSNREIKTNYPEVWEDLKKIRDKGAISSDSIHQAIYGKVPYGFLYAYNPDKFISRGKKPYPNPLNTKLYYQMVGKDGDFTVSSDIGKFDFRKQLKDLKMPILIIGGRYDRVAVPFMMVKYKEYCPQAKFVMFEKSGHNPQIEQPEEDFALIREFLEK</sequence>
<keyword evidence="3" id="KW-0732">Signal</keyword>
<accession>A0A930UBG0</accession>
<comment type="similarity">
    <text evidence="1">Belongs to the peptidase S33 family.</text>
</comment>
<dbReference type="Pfam" id="PF00561">
    <property type="entry name" value="Abhydrolase_1"/>
    <property type="match status" value="1"/>
</dbReference>
<dbReference type="GO" id="GO:0006508">
    <property type="term" value="P:proteolysis"/>
    <property type="evidence" value="ECO:0007669"/>
    <property type="project" value="InterPro"/>
</dbReference>
<evidence type="ECO:0000256" key="2">
    <source>
        <dbReference type="ARBA" id="ARBA00022801"/>
    </source>
</evidence>
<dbReference type="Proteomes" id="UP000646211">
    <property type="component" value="Unassembled WGS sequence"/>
</dbReference>
<proteinExistence type="inferred from homology"/>
<dbReference type="AlphaFoldDB" id="A0A930UBG0"/>
<dbReference type="PANTHER" id="PTHR43798:SF33">
    <property type="entry name" value="HYDROLASE, PUTATIVE (AFU_ORTHOLOGUE AFUA_2G14860)-RELATED"/>
    <property type="match status" value="1"/>
</dbReference>
<evidence type="ECO:0000259" key="4">
    <source>
        <dbReference type="Pfam" id="PF00561"/>
    </source>
</evidence>
<dbReference type="EMBL" id="JADHEC010000023">
    <property type="protein sequence ID" value="MBF2709057.1"/>
    <property type="molecule type" value="Genomic_DNA"/>
</dbReference>
<keyword evidence="2 5" id="KW-0378">Hydrolase</keyword>
<protein>
    <submittedName>
        <fullName evidence="5">Alpha/beta fold hydrolase</fullName>
    </submittedName>
</protein>
<dbReference type="InterPro" id="IPR002410">
    <property type="entry name" value="Peptidase_S33"/>
</dbReference>
<dbReference type="InterPro" id="IPR050266">
    <property type="entry name" value="AB_hydrolase_sf"/>
</dbReference>
<dbReference type="SUPFAM" id="SSF53474">
    <property type="entry name" value="alpha/beta-Hydrolases"/>
    <property type="match status" value="1"/>
</dbReference>
<evidence type="ECO:0000313" key="6">
    <source>
        <dbReference type="Proteomes" id="UP000646211"/>
    </source>
</evidence>
<feature type="domain" description="AB hydrolase-1" evidence="4">
    <location>
        <begin position="48"/>
        <end position="303"/>
    </location>
</feature>
<comment type="caution">
    <text evidence="5">The sequence shown here is derived from an EMBL/GenBank/DDBJ whole genome shotgun (WGS) entry which is preliminary data.</text>
</comment>
<evidence type="ECO:0000313" key="5">
    <source>
        <dbReference type="EMBL" id="MBF2709057.1"/>
    </source>
</evidence>
<feature type="signal peptide" evidence="3">
    <location>
        <begin position="1"/>
        <end position="18"/>
    </location>
</feature>
<dbReference type="PANTHER" id="PTHR43798">
    <property type="entry name" value="MONOACYLGLYCEROL LIPASE"/>
    <property type="match status" value="1"/>
</dbReference>
<dbReference type="GO" id="GO:0016020">
    <property type="term" value="C:membrane"/>
    <property type="evidence" value="ECO:0007669"/>
    <property type="project" value="TreeGrafter"/>
</dbReference>
<feature type="chain" id="PRO_5036928994" evidence="3">
    <location>
        <begin position="19"/>
        <end position="316"/>
    </location>
</feature>
<dbReference type="InterPro" id="IPR029058">
    <property type="entry name" value="AB_hydrolase_fold"/>
</dbReference>
<dbReference type="Gene3D" id="3.40.50.1820">
    <property type="entry name" value="alpha/beta hydrolase"/>
    <property type="match status" value="1"/>
</dbReference>
<evidence type="ECO:0000256" key="1">
    <source>
        <dbReference type="ARBA" id="ARBA00010088"/>
    </source>
</evidence>
<keyword evidence="6" id="KW-1185">Reference proteome</keyword>
<organism evidence="5 6">
    <name type="scientific">Flavobacterium soyangense</name>
    <dbReference type="NCBI Taxonomy" id="2023265"/>
    <lineage>
        <taxon>Bacteria</taxon>
        <taxon>Pseudomonadati</taxon>
        <taxon>Bacteroidota</taxon>
        <taxon>Flavobacteriia</taxon>
        <taxon>Flavobacteriales</taxon>
        <taxon>Flavobacteriaceae</taxon>
        <taxon>Flavobacterium</taxon>
    </lineage>
</organism>
<dbReference type="InterPro" id="IPR000073">
    <property type="entry name" value="AB_hydrolase_1"/>
</dbReference>
<name>A0A930UBG0_9FLAO</name>
<dbReference type="PRINTS" id="PR00793">
    <property type="entry name" value="PROAMNOPTASE"/>
</dbReference>
<evidence type="ECO:0000256" key="3">
    <source>
        <dbReference type="SAM" id="SignalP"/>
    </source>
</evidence>
<gene>
    <name evidence="5" type="ORF">IR213_10690</name>
</gene>
<dbReference type="RefSeq" id="WP_194312311.1">
    <property type="nucleotide sequence ID" value="NZ_JADHEC010000023.1"/>
</dbReference>